<dbReference type="EMBL" id="MFCA01000025">
    <property type="protein sequence ID" value="OGE01801.1"/>
    <property type="molecule type" value="Genomic_DNA"/>
</dbReference>
<dbReference type="InterPro" id="IPR036165">
    <property type="entry name" value="YefM-like_sf"/>
</dbReference>
<dbReference type="Pfam" id="PF02604">
    <property type="entry name" value="PhdYeFM_antitox"/>
    <property type="match status" value="1"/>
</dbReference>
<reference evidence="3 4" key="1">
    <citation type="journal article" date="2016" name="Nat. Commun.">
        <title>Thousands of microbial genomes shed light on interconnected biogeochemical processes in an aquifer system.</title>
        <authorList>
            <person name="Anantharaman K."/>
            <person name="Brown C.T."/>
            <person name="Hug L.A."/>
            <person name="Sharon I."/>
            <person name="Castelle C.J."/>
            <person name="Probst A.J."/>
            <person name="Thomas B.C."/>
            <person name="Singh A."/>
            <person name="Wilkins M.J."/>
            <person name="Karaoz U."/>
            <person name="Brodie E.L."/>
            <person name="Williams K.H."/>
            <person name="Hubbard S.S."/>
            <person name="Banfield J.F."/>
        </authorList>
    </citation>
    <scope>NUCLEOTIDE SEQUENCE [LARGE SCALE GENOMIC DNA]</scope>
</reference>
<dbReference type="STRING" id="1797737.A2196_02860"/>
<sequence length="125" mass="14850">MFTFPKTTTIREIQRNYKHVFEEVKKTKQPIVVLKNNKPDIAIVDVRTLEKMNKKLEEFEIEDALRSTNQSMKEYRGGKTVKAKSLSHLNAIYWRNLWRMIEKSRSLKGKRGNLSAFIAEDRQRH</sequence>
<evidence type="ECO:0000256" key="2">
    <source>
        <dbReference type="RuleBase" id="RU362080"/>
    </source>
</evidence>
<dbReference type="InterPro" id="IPR006442">
    <property type="entry name" value="Antitoxin_Phd/YefM"/>
</dbReference>
<dbReference type="NCBIfam" id="TIGR01552">
    <property type="entry name" value="phd_fam"/>
    <property type="match status" value="1"/>
</dbReference>
<dbReference type="Proteomes" id="UP000176751">
    <property type="component" value="Unassembled WGS sequence"/>
</dbReference>
<name>A0A1F5HCD4_9BACT</name>
<dbReference type="AlphaFoldDB" id="A0A1F5HCD4"/>
<comment type="caution">
    <text evidence="3">The sequence shown here is derived from an EMBL/GenBank/DDBJ whole genome shotgun (WGS) entry which is preliminary data.</text>
</comment>
<proteinExistence type="inferred from homology"/>
<protein>
    <recommendedName>
        <fullName evidence="2">Antitoxin</fullName>
    </recommendedName>
</protein>
<evidence type="ECO:0000256" key="1">
    <source>
        <dbReference type="ARBA" id="ARBA00009981"/>
    </source>
</evidence>
<organism evidence="3 4">
    <name type="scientific">Candidatus Curtissbacteria bacterium RIFOXYA1_FULL_41_14</name>
    <dbReference type="NCBI Taxonomy" id="1797737"/>
    <lineage>
        <taxon>Bacteria</taxon>
        <taxon>Candidatus Curtissiibacteriota</taxon>
    </lineage>
</organism>
<evidence type="ECO:0000313" key="4">
    <source>
        <dbReference type="Proteomes" id="UP000176751"/>
    </source>
</evidence>
<accession>A0A1F5HCD4</accession>
<dbReference type="Gene3D" id="3.40.1620.10">
    <property type="entry name" value="YefM-like domain"/>
    <property type="match status" value="1"/>
</dbReference>
<evidence type="ECO:0000313" key="3">
    <source>
        <dbReference type="EMBL" id="OGE01801.1"/>
    </source>
</evidence>
<comment type="function">
    <text evidence="2">Antitoxin component of a type II toxin-antitoxin (TA) system.</text>
</comment>
<comment type="similarity">
    <text evidence="1 2">Belongs to the phD/YefM antitoxin family.</text>
</comment>
<gene>
    <name evidence="3" type="ORF">A2196_02860</name>
</gene>
<dbReference type="SUPFAM" id="SSF143120">
    <property type="entry name" value="YefM-like"/>
    <property type="match status" value="1"/>
</dbReference>